<accession>A0A392QVZ1</accession>
<dbReference type="Proteomes" id="UP000265520">
    <property type="component" value="Unassembled WGS sequence"/>
</dbReference>
<proteinExistence type="predicted"/>
<dbReference type="AlphaFoldDB" id="A0A392QVZ1"/>
<protein>
    <submittedName>
        <fullName evidence="1">Uncharacterized protein</fullName>
    </submittedName>
</protein>
<dbReference type="EMBL" id="LXQA010166402">
    <property type="protein sequence ID" value="MCI28531.1"/>
    <property type="molecule type" value="Genomic_DNA"/>
</dbReference>
<evidence type="ECO:0000313" key="1">
    <source>
        <dbReference type="EMBL" id="MCI28531.1"/>
    </source>
</evidence>
<organism evidence="1 2">
    <name type="scientific">Trifolium medium</name>
    <dbReference type="NCBI Taxonomy" id="97028"/>
    <lineage>
        <taxon>Eukaryota</taxon>
        <taxon>Viridiplantae</taxon>
        <taxon>Streptophyta</taxon>
        <taxon>Embryophyta</taxon>
        <taxon>Tracheophyta</taxon>
        <taxon>Spermatophyta</taxon>
        <taxon>Magnoliopsida</taxon>
        <taxon>eudicotyledons</taxon>
        <taxon>Gunneridae</taxon>
        <taxon>Pentapetalae</taxon>
        <taxon>rosids</taxon>
        <taxon>fabids</taxon>
        <taxon>Fabales</taxon>
        <taxon>Fabaceae</taxon>
        <taxon>Papilionoideae</taxon>
        <taxon>50 kb inversion clade</taxon>
        <taxon>NPAAA clade</taxon>
        <taxon>Hologalegina</taxon>
        <taxon>IRL clade</taxon>
        <taxon>Trifolieae</taxon>
        <taxon>Trifolium</taxon>
    </lineage>
</organism>
<name>A0A392QVZ1_9FABA</name>
<keyword evidence="2" id="KW-1185">Reference proteome</keyword>
<comment type="caution">
    <text evidence="1">The sequence shown here is derived from an EMBL/GenBank/DDBJ whole genome shotgun (WGS) entry which is preliminary data.</text>
</comment>
<reference evidence="1 2" key="1">
    <citation type="journal article" date="2018" name="Front. Plant Sci.">
        <title>Red Clover (Trifolium pratense) and Zigzag Clover (T. medium) - A Picture of Genomic Similarities and Differences.</title>
        <authorList>
            <person name="Dluhosova J."/>
            <person name="Istvanek J."/>
            <person name="Nedelnik J."/>
            <person name="Repkova J."/>
        </authorList>
    </citation>
    <scope>NUCLEOTIDE SEQUENCE [LARGE SCALE GENOMIC DNA]</scope>
    <source>
        <strain evidence="2">cv. 10/8</strain>
        <tissue evidence="1">Leaf</tissue>
    </source>
</reference>
<evidence type="ECO:0000313" key="2">
    <source>
        <dbReference type="Proteomes" id="UP000265520"/>
    </source>
</evidence>
<sequence length="59" mass="6458">MFEEGSFVTLGLSSVVTRNGCFANMEVLGCLGVWLQWTDALNDRGDKGKLSWCLGVSRC</sequence>